<evidence type="ECO:0000256" key="3">
    <source>
        <dbReference type="ARBA" id="ARBA00023139"/>
    </source>
</evidence>
<keyword evidence="9" id="KW-1185">Reference proteome</keyword>
<keyword evidence="4 6" id="KW-0998">Cell outer membrane</keyword>
<dbReference type="RefSeq" id="WP_047895776.1">
    <property type="nucleotide sequence ID" value="NZ_AEJF01000175.1"/>
</dbReference>
<comment type="function">
    <text evidence="6">Together with LptD, is involved in the assembly of lipopolysaccharide (LPS) at the surface of the outer membrane. Required for the proper assembly of LptD. Binds LPS and may serve as the LPS recognition site at the outer membrane.</text>
</comment>
<dbReference type="GO" id="GO:0009279">
    <property type="term" value="C:cell outer membrane"/>
    <property type="evidence" value="ECO:0007669"/>
    <property type="project" value="UniProtKB-SubCell"/>
</dbReference>
<evidence type="ECO:0000256" key="2">
    <source>
        <dbReference type="ARBA" id="ARBA00023136"/>
    </source>
</evidence>
<gene>
    <name evidence="6" type="primary">lptE</name>
    <name evidence="8" type="ORF">EOS_29655</name>
</gene>
<evidence type="ECO:0000256" key="1">
    <source>
        <dbReference type="ARBA" id="ARBA00022729"/>
    </source>
</evidence>
<feature type="chain" id="PRO_5008840874" description="LPS-assembly lipoprotein LptE" evidence="7">
    <location>
        <begin position="21"/>
        <end position="183"/>
    </location>
</feature>
<comment type="subcellular location">
    <subcellularLocation>
        <location evidence="6">Cell outer membrane</location>
        <topology evidence="6">Lipid-anchor</topology>
    </subcellularLocation>
</comment>
<organism evidence="8 9">
    <name type="scientific">Caballeronia mineralivorans PML1(12)</name>
    <dbReference type="NCBI Taxonomy" id="908627"/>
    <lineage>
        <taxon>Bacteria</taxon>
        <taxon>Pseudomonadati</taxon>
        <taxon>Pseudomonadota</taxon>
        <taxon>Betaproteobacteria</taxon>
        <taxon>Burkholderiales</taxon>
        <taxon>Burkholderiaceae</taxon>
        <taxon>Caballeronia</taxon>
    </lineage>
</organism>
<dbReference type="Proteomes" id="UP000035963">
    <property type="component" value="Unassembled WGS sequence"/>
</dbReference>
<proteinExistence type="inferred from homology"/>
<keyword evidence="5 6" id="KW-0449">Lipoprotein</keyword>
<comment type="similarity">
    <text evidence="6">Belongs to the LptE lipoprotein family.</text>
</comment>
<feature type="signal peptide" evidence="7">
    <location>
        <begin position="1"/>
        <end position="20"/>
    </location>
</feature>
<dbReference type="EMBL" id="AEJF01000175">
    <property type="protein sequence ID" value="KLU22660.1"/>
    <property type="molecule type" value="Genomic_DNA"/>
</dbReference>
<dbReference type="OrthoDB" id="5298094at2"/>
<dbReference type="PROSITE" id="PS51257">
    <property type="entry name" value="PROKAR_LIPOPROTEIN"/>
    <property type="match status" value="1"/>
</dbReference>
<evidence type="ECO:0000313" key="9">
    <source>
        <dbReference type="Proteomes" id="UP000035963"/>
    </source>
</evidence>
<dbReference type="Gene3D" id="3.30.160.150">
    <property type="entry name" value="Lipoprotein like domain"/>
    <property type="match status" value="1"/>
</dbReference>
<dbReference type="PATRIC" id="fig|908627.4.peg.6617"/>
<dbReference type="GO" id="GO:0001530">
    <property type="term" value="F:lipopolysaccharide binding"/>
    <property type="evidence" value="ECO:0007669"/>
    <property type="project" value="TreeGrafter"/>
</dbReference>
<dbReference type="InterPro" id="IPR007485">
    <property type="entry name" value="LPS_assembly_LptE"/>
</dbReference>
<comment type="subunit">
    <text evidence="6">Component of the lipopolysaccharide transport and assembly complex. Interacts with LptD.</text>
</comment>
<evidence type="ECO:0000256" key="5">
    <source>
        <dbReference type="ARBA" id="ARBA00023288"/>
    </source>
</evidence>
<dbReference type="GO" id="GO:0043165">
    <property type="term" value="P:Gram-negative-bacterium-type cell outer membrane assembly"/>
    <property type="evidence" value="ECO:0007669"/>
    <property type="project" value="UniProtKB-UniRule"/>
</dbReference>
<dbReference type="GO" id="GO:1990351">
    <property type="term" value="C:transporter complex"/>
    <property type="evidence" value="ECO:0007669"/>
    <property type="project" value="TreeGrafter"/>
</dbReference>
<evidence type="ECO:0000256" key="4">
    <source>
        <dbReference type="ARBA" id="ARBA00023237"/>
    </source>
</evidence>
<dbReference type="Pfam" id="PF04390">
    <property type="entry name" value="LptE"/>
    <property type="match status" value="1"/>
</dbReference>
<dbReference type="PANTHER" id="PTHR38098:SF1">
    <property type="entry name" value="LPS-ASSEMBLY LIPOPROTEIN LPTE"/>
    <property type="match status" value="1"/>
</dbReference>
<evidence type="ECO:0000313" key="8">
    <source>
        <dbReference type="EMBL" id="KLU22660.1"/>
    </source>
</evidence>
<sequence>MSRRSILALACGALLLSACGFQLRGQQDYAFKRLAIAGGTPEMLGRLQRVVEGGSDTVIVKATEKPDAILTLTGGNGMKTLSLNAQGVVQEYELDYNLNYSMAGADGTVLIPPSVISLNRALTYSDQFTLAKGIEAQTLYRDMQFDAVDQLTRRLAVVRSLHPTPSEALPGIAPRAPLPVPPL</sequence>
<dbReference type="GO" id="GO:0015920">
    <property type="term" value="P:lipopolysaccharide transport"/>
    <property type="evidence" value="ECO:0007669"/>
    <property type="project" value="TreeGrafter"/>
</dbReference>
<comment type="caution">
    <text evidence="8">The sequence shown here is derived from an EMBL/GenBank/DDBJ whole genome shotgun (WGS) entry which is preliminary data.</text>
</comment>
<protein>
    <recommendedName>
        <fullName evidence="6">LPS-assembly lipoprotein LptE</fullName>
    </recommendedName>
</protein>
<accession>A0A0J1CPV4</accession>
<dbReference type="HAMAP" id="MF_01186">
    <property type="entry name" value="LPS_assembly_LptE"/>
    <property type="match status" value="1"/>
</dbReference>
<keyword evidence="2 6" id="KW-0472">Membrane</keyword>
<evidence type="ECO:0000256" key="6">
    <source>
        <dbReference type="HAMAP-Rule" id="MF_01186"/>
    </source>
</evidence>
<dbReference type="AlphaFoldDB" id="A0A0J1CPV4"/>
<evidence type="ECO:0000256" key="7">
    <source>
        <dbReference type="SAM" id="SignalP"/>
    </source>
</evidence>
<name>A0A0J1CPV4_9BURK</name>
<keyword evidence="3 6" id="KW-0564">Palmitate</keyword>
<dbReference type="PANTHER" id="PTHR38098">
    <property type="entry name" value="LPS-ASSEMBLY LIPOPROTEIN LPTE"/>
    <property type="match status" value="1"/>
</dbReference>
<keyword evidence="1 6" id="KW-0732">Signal</keyword>
<reference evidence="8 9" key="1">
    <citation type="journal article" date="2015" name="Genome Announc.">
        <title>Draft Genome Sequence of Burkholderia sp. Strain PML1(12), an Ectomycorrhizosphere-Inhabiting Bacterium with Effective Mineral-Weathering Ability.</title>
        <authorList>
            <person name="Uroz S."/>
            <person name="Oger P."/>
        </authorList>
    </citation>
    <scope>NUCLEOTIDE SEQUENCE [LARGE SCALE GENOMIC DNA]</scope>
    <source>
        <strain evidence="9">PML1(12)</strain>
    </source>
</reference>